<reference evidence="1 2" key="1">
    <citation type="submission" date="2024-02" db="EMBL/GenBank/DDBJ databases">
        <authorList>
            <person name="Daric V."/>
            <person name="Darras S."/>
        </authorList>
    </citation>
    <scope>NUCLEOTIDE SEQUENCE [LARGE SCALE GENOMIC DNA]</scope>
</reference>
<name>A0ABP0G0F8_CLALP</name>
<evidence type="ECO:0000313" key="1">
    <source>
        <dbReference type="EMBL" id="CAK8685326.1"/>
    </source>
</evidence>
<comment type="caution">
    <text evidence="1">The sequence shown here is derived from an EMBL/GenBank/DDBJ whole genome shotgun (WGS) entry which is preliminary data.</text>
</comment>
<dbReference type="EMBL" id="CAWYQH010000099">
    <property type="protein sequence ID" value="CAK8685326.1"/>
    <property type="molecule type" value="Genomic_DNA"/>
</dbReference>
<proteinExistence type="predicted"/>
<accession>A0ABP0G0F8</accession>
<sequence length="82" mass="9401">MTIVQNFRPESSRVVKKHETRVIRLITTLELTDKEGGSSNDRSSPGFRTKTCLSPRINILKSAKPKKQYFSLFKVFLSSRLT</sequence>
<organism evidence="1 2">
    <name type="scientific">Clavelina lepadiformis</name>
    <name type="common">Light-bulb sea squirt</name>
    <name type="synonym">Ascidia lepadiformis</name>
    <dbReference type="NCBI Taxonomy" id="159417"/>
    <lineage>
        <taxon>Eukaryota</taxon>
        <taxon>Metazoa</taxon>
        <taxon>Chordata</taxon>
        <taxon>Tunicata</taxon>
        <taxon>Ascidiacea</taxon>
        <taxon>Aplousobranchia</taxon>
        <taxon>Clavelinidae</taxon>
        <taxon>Clavelina</taxon>
    </lineage>
</organism>
<evidence type="ECO:0000313" key="2">
    <source>
        <dbReference type="Proteomes" id="UP001642483"/>
    </source>
</evidence>
<protein>
    <submittedName>
        <fullName evidence="1">Uncharacterized protein</fullName>
    </submittedName>
</protein>
<dbReference type="Proteomes" id="UP001642483">
    <property type="component" value="Unassembled WGS sequence"/>
</dbReference>
<keyword evidence="2" id="KW-1185">Reference proteome</keyword>
<gene>
    <name evidence="1" type="ORF">CVLEPA_LOCUS16460</name>
</gene>